<dbReference type="EMBL" id="BOMN01000113">
    <property type="protein sequence ID" value="GIE24805.1"/>
    <property type="molecule type" value="Genomic_DNA"/>
</dbReference>
<sequence length="296" mass="32230">MLLATYNLFEFGSAKEAAADRRGDVIEAINEIKPEILLVQEIAGDHALTLDALAADTGLHCRFHGIPAFAAGDGKFAVGVLWNPTVRPTGFRQPGLRGFQRRLACLTVEIDGISVGFASYHAHPAAKHQRVDDALSAAMCLTRASGIDAVVLGGDFNDTSAARDLHGDYLDPDWTHTNSRNDNFVYETDSEYTNGVLRVRPARDAAEQLQQAGLCDAAEFLQATPQATTGHWPGDWAQGLRKDRFHLTVNLRDSVRELATVDNATTRRASDHLPAVLDFHEHVSALPVTGKRNPQS</sequence>
<evidence type="ECO:0000259" key="1">
    <source>
        <dbReference type="Pfam" id="PF03372"/>
    </source>
</evidence>
<dbReference type="Gene3D" id="3.60.10.10">
    <property type="entry name" value="Endonuclease/exonuclease/phosphatase"/>
    <property type="match status" value="1"/>
</dbReference>
<feature type="domain" description="Endonuclease/exonuclease/phosphatase" evidence="1">
    <location>
        <begin position="4"/>
        <end position="198"/>
    </location>
</feature>
<dbReference type="InterPro" id="IPR036691">
    <property type="entry name" value="Endo/exonu/phosph_ase_sf"/>
</dbReference>
<reference evidence="2 3" key="1">
    <citation type="submission" date="2021-01" db="EMBL/GenBank/DDBJ databases">
        <title>Whole genome shotgun sequence of Actinoplanes humidus NBRC 14915.</title>
        <authorList>
            <person name="Komaki H."/>
            <person name="Tamura T."/>
        </authorList>
    </citation>
    <scope>NUCLEOTIDE SEQUENCE [LARGE SCALE GENOMIC DNA]</scope>
    <source>
        <strain evidence="2 3">NBRC 14915</strain>
    </source>
</reference>
<proteinExistence type="predicted"/>
<accession>A0ABQ4A1S5</accession>
<dbReference type="Proteomes" id="UP000603200">
    <property type="component" value="Unassembled WGS sequence"/>
</dbReference>
<comment type="caution">
    <text evidence="2">The sequence shown here is derived from an EMBL/GenBank/DDBJ whole genome shotgun (WGS) entry which is preliminary data.</text>
</comment>
<gene>
    <name evidence="2" type="ORF">Ahu01nite_079070</name>
</gene>
<name>A0ABQ4A1S5_9ACTN</name>
<evidence type="ECO:0000313" key="2">
    <source>
        <dbReference type="EMBL" id="GIE24805.1"/>
    </source>
</evidence>
<evidence type="ECO:0000313" key="3">
    <source>
        <dbReference type="Proteomes" id="UP000603200"/>
    </source>
</evidence>
<keyword evidence="3" id="KW-1185">Reference proteome</keyword>
<organism evidence="2 3">
    <name type="scientific">Winogradskya humida</name>
    <dbReference type="NCBI Taxonomy" id="113566"/>
    <lineage>
        <taxon>Bacteria</taxon>
        <taxon>Bacillati</taxon>
        <taxon>Actinomycetota</taxon>
        <taxon>Actinomycetes</taxon>
        <taxon>Micromonosporales</taxon>
        <taxon>Micromonosporaceae</taxon>
        <taxon>Winogradskya</taxon>
    </lineage>
</organism>
<dbReference type="InterPro" id="IPR005135">
    <property type="entry name" value="Endo/exonuclease/phosphatase"/>
</dbReference>
<dbReference type="Pfam" id="PF03372">
    <property type="entry name" value="Exo_endo_phos"/>
    <property type="match status" value="1"/>
</dbReference>
<protein>
    <recommendedName>
        <fullName evidence="1">Endonuclease/exonuclease/phosphatase domain-containing protein</fullName>
    </recommendedName>
</protein>
<dbReference type="SUPFAM" id="SSF56219">
    <property type="entry name" value="DNase I-like"/>
    <property type="match status" value="1"/>
</dbReference>